<dbReference type="RefSeq" id="WP_066380777.1">
    <property type="nucleotide sequence ID" value="NZ_LTAZ01000004.1"/>
</dbReference>
<evidence type="ECO:0000259" key="2">
    <source>
        <dbReference type="Pfam" id="PF07883"/>
    </source>
</evidence>
<protein>
    <submittedName>
        <fullName evidence="3">Cupin domain protein</fullName>
    </submittedName>
</protein>
<dbReference type="OrthoDB" id="114121at2157"/>
<feature type="domain" description="Cupin type-2" evidence="2">
    <location>
        <begin position="33"/>
        <end position="96"/>
    </location>
</feature>
<evidence type="ECO:0000313" key="3">
    <source>
        <dbReference type="EMBL" id="KYH26221.1"/>
    </source>
</evidence>
<dbReference type="InterPro" id="IPR014710">
    <property type="entry name" value="RmlC-like_jellyroll"/>
</dbReference>
<gene>
    <name evidence="3" type="ORF">HAPAU_13160</name>
</gene>
<dbReference type="CDD" id="cd02238">
    <property type="entry name" value="cupin_KdgF"/>
    <property type="match status" value="1"/>
</dbReference>
<sequence length="122" mass="13050">MERISTEGAGMEEVAEGVSLGDLATGERAGMKYWRVEPGATLPAHRHDHEQIGYMISGELVALVEGEEVLLEPGDSYRFSSNEHHGAENRGDEPAVGVGILAPPRGKPAWGDSQTAEADTPR</sequence>
<feature type="compositionally biased region" description="Basic and acidic residues" evidence="1">
    <location>
        <begin position="81"/>
        <end position="93"/>
    </location>
</feature>
<dbReference type="InterPro" id="IPR052535">
    <property type="entry name" value="Bacilysin_H2HPP_isomerase"/>
</dbReference>
<dbReference type="PANTHER" id="PTHR40112:SF1">
    <property type="entry name" value="H2HPP ISOMERASE"/>
    <property type="match status" value="1"/>
</dbReference>
<evidence type="ECO:0000313" key="4">
    <source>
        <dbReference type="Proteomes" id="UP000075321"/>
    </source>
</evidence>
<name>A0A151AEY0_9EURY</name>
<feature type="compositionally biased region" description="Polar residues" evidence="1">
    <location>
        <begin position="112"/>
        <end position="122"/>
    </location>
</feature>
<dbReference type="Proteomes" id="UP000075321">
    <property type="component" value="Unassembled WGS sequence"/>
</dbReference>
<dbReference type="PATRIC" id="fig|1008153.3.peg.1327"/>
<feature type="region of interest" description="Disordered" evidence="1">
    <location>
        <begin position="76"/>
        <end position="122"/>
    </location>
</feature>
<dbReference type="EMBL" id="LTAZ01000004">
    <property type="protein sequence ID" value="KYH26221.1"/>
    <property type="molecule type" value="Genomic_DNA"/>
</dbReference>
<dbReference type="SUPFAM" id="SSF51182">
    <property type="entry name" value="RmlC-like cupins"/>
    <property type="match status" value="1"/>
</dbReference>
<proteinExistence type="predicted"/>
<dbReference type="InterPro" id="IPR011051">
    <property type="entry name" value="RmlC_Cupin_sf"/>
</dbReference>
<keyword evidence="4" id="KW-1185">Reference proteome</keyword>
<evidence type="ECO:0000256" key="1">
    <source>
        <dbReference type="SAM" id="MobiDB-lite"/>
    </source>
</evidence>
<accession>A0A151AEY0</accession>
<reference evidence="3 4" key="1">
    <citation type="submission" date="2016-02" db="EMBL/GenBank/DDBJ databases">
        <title>Genome sequence of Halalkalicoccus paucihalophilus DSM 24557.</title>
        <authorList>
            <person name="Poehlein A."/>
            <person name="Daniel R."/>
        </authorList>
    </citation>
    <scope>NUCLEOTIDE SEQUENCE [LARGE SCALE GENOMIC DNA]</scope>
    <source>
        <strain evidence="3 4">DSM 24557</strain>
    </source>
</reference>
<organism evidence="3 4">
    <name type="scientific">Halalkalicoccus paucihalophilus</name>
    <dbReference type="NCBI Taxonomy" id="1008153"/>
    <lineage>
        <taxon>Archaea</taxon>
        <taxon>Methanobacteriati</taxon>
        <taxon>Methanobacteriota</taxon>
        <taxon>Stenosarchaea group</taxon>
        <taxon>Halobacteria</taxon>
        <taxon>Halobacteriales</taxon>
        <taxon>Halococcaceae</taxon>
        <taxon>Halalkalicoccus</taxon>
    </lineage>
</organism>
<dbReference type="AlphaFoldDB" id="A0A151AEY0"/>
<dbReference type="Gene3D" id="2.60.120.10">
    <property type="entry name" value="Jelly Rolls"/>
    <property type="match status" value="1"/>
</dbReference>
<comment type="caution">
    <text evidence="3">The sequence shown here is derived from an EMBL/GenBank/DDBJ whole genome shotgun (WGS) entry which is preliminary data.</text>
</comment>
<dbReference type="Pfam" id="PF07883">
    <property type="entry name" value="Cupin_2"/>
    <property type="match status" value="1"/>
</dbReference>
<dbReference type="PANTHER" id="PTHR40112">
    <property type="entry name" value="H2HPP ISOMERASE"/>
    <property type="match status" value="1"/>
</dbReference>
<dbReference type="InterPro" id="IPR013096">
    <property type="entry name" value="Cupin_2"/>
</dbReference>